<name>A0A5C6FEQ8_9BACT</name>
<evidence type="ECO:0000313" key="4">
    <source>
        <dbReference type="Proteomes" id="UP000318288"/>
    </source>
</evidence>
<dbReference type="InterPro" id="IPR001478">
    <property type="entry name" value="PDZ"/>
</dbReference>
<dbReference type="RefSeq" id="WP_146453988.1">
    <property type="nucleotide sequence ID" value="NZ_SJPW01000001.1"/>
</dbReference>
<dbReference type="Gene3D" id="3.80.10.10">
    <property type="entry name" value="Ribonuclease Inhibitor"/>
    <property type="match status" value="1"/>
</dbReference>
<keyword evidence="1" id="KW-0732">Signal</keyword>
<gene>
    <name evidence="3" type="primary">htrA_1</name>
    <name evidence="3" type="ORF">Poly51_05710</name>
</gene>
<dbReference type="SUPFAM" id="SSF50156">
    <property type="entry name" value="PDZ domain-like"/>
    <property type="match status" value="1"/>
</dbReference>
<feature type="domain" description="PDZ" evidence="2">
    <location>
        <begin position="307"/>
        <end position="377"/>
    </location>
</feature>
<dbReference type="GO" id="GO:0006508">
    <property type="term" value="P:proteolysis"/>
    <property type="evidence" value="ECO:0007669"/>
    <property type="project" value="UniProtKB-KW"/>
</dbReference>
<feature type="signal peptide" evidence="1">
    <location>
        <begin position="1"/>
        <end position="33"/>
    </location>
</feature>
<proteinExistence type="predicted"/>
<dbReference type="EC" id="3.4.21.107" evidence="3"/>
<reference evidence="3 4" key="1">
    <citation type="submission" date="2019-02" db="EMBL/GenBank/DDBJ databases">
        <title>Deep-cultivation of Planctomycetes and their phenomic and genomic characterization uncovers novel biology.</title>
        <authorList>
            <person name="Wiegand S."/>
            <person name="Jogler M."/>
            <person name="Boedeker C."/>
            <person name="Pinto D."/>
            <person name="Vollmers J."/>
            <person name="Rivas-Marin E."/>
            <person name="Kohn T."/>
            <person name="Peeters S.H."/>
            <person name="Heuer A."/>
            <person name="Rast P."/>
            <person name="Oberbeckmann S."/>
            <person name="Bunk B."/>
            <person name="Jeske O."/>
            <person name="Meyerdierks A."/>
            <person name="Storesund J.E."/>
            <person name="Kallscheuer N."/>
            <person name="Luecker S."/>
            <person name="Lage O.M."/>
            <person name="Pohl T."/>
            <person name="Merkel B.J."/>
            <person name="Hornburger P."/>
            <person name="Mueller R.-W."/>
            <person name="Bruemmer F."/>
            <person name="Labrenz M."/>
            <person name="Spormann A.M."/>
            <person name="Op Den Camp H."/>
            <person name="Overmann J."/>
            <person name="Amann R."/>
            <person name="Jetten M.S.M."/>
            <person name="Mascher T."/>
            <person name="Medema M.H."/>
            <person name="Devos D.P."/>
            <person name="Kaster A.-K."/>
            <person name="Ovreas L."/>
            <person name="Rohde M."/>
            <person name="Galperin M.Y."/>
            <person name="Jogler C."/>
        </authorList>
    </citation>
    <scope>NUCLEOTIDE SEQUENCE [LARGE SCALE GENOMIC DNA]</scope>
    <source>
        <strain evidence="3 4">Poly51</strain>
    </source>
</reference>
<dbReference type="Proteomes" id="UP000318288">
    <property type="component" value="Unassembled WGS sequence"/>
</dbReference>
<evidence type="ECO:0000259" key="2">
    <source>
        <dbReference type="SMART" id="SM00228"/>
    </source>
</evidence>
<keyword evidence="3" id="KW-0645">Protease</keyword>
<evidence type="ECO:0000313" key="3">
    <source>
        <dbReference type="EMBL" id="TWU60296.1"/>
    </source>
</evidence>
<dbReference type="AlphaFoldDB" id="A0A5C6FEQ8"/>
<dbReference type="Pfam" id="PF13180">
    <property type="entry name" value="PDZ_2"/>
    <property type="match status" value="1"/>
</dbReference>
<dbReference type="InterPro" id="IPR036034">
    <property type="entry name" value="PDZ_sf"/>
</dbReference>
<keyword evidence="4" id="KW-1185">Reference proteome</keyword>
<dbReference type="EMBL" id="SJPW01000001">
    <property type="protein sequence ID" value="TWU60296.1"/>
    <property type="molecule type" value="Genomic_DNA"/>
</dbReference>
<keyword evidence="3" id="KW-0378">Hydrolase</keyword>
<protein>
    <submittedName>
        <fullName evidence="3">Serine protease Do-like HtrA</fullName>
        <ecNumber evidence="3">3.4.21.107</ecNumber>
    </submittedName>
</protein>
<sequence precursor="true">MKRNFQTLIAARRLFAAAVVVTLVTGVRPGAFADESAKSQAEQTKVGEGSIAYWVTQLSSDHYLRRETAAQKLAEAGTDAVADLINVIRTGDLETVERASDVVTKIAMSGSPSDDGGAWKHLNELSKKTVGRAASRAESAVQEIRKHRSNQARTELAAAGVYVGMDEFVIQAISQRRLIVQVDDKWNRNVESLQWLEWLDGVENARVQGAAINADVLKRIALVPELKSLAIVDGLISDETLQPLMEMKPLSDLEFRYVHLTDEQGDLLAHMPVRVSLNLMGTGISADKVESMRAAAPGLRIEHRQGGFLGVTCQDSFDVCQISGVVSKSAAEDAGLIRGDVITRLDDTVVRKFKDLQDAINEHLPGDTVKITFRRAEAESTVELKLRRFEE</sequence>
<dbReference type="SMART" id="SM00228">
    <property type="entry name" value="PDZ"/>
    <property type="match status" value="1"/>
</dbReference>
<accession>A0A5C6FEQ8</accession>
<evidence type="ECO:0000256" key="1">
    <source>
        <dbReference type="SAM" id="SignalP"/>
    </source>
</evidence>
<dbReference type="InterPro" id="IPR032675">
    <property type="entry name" value="LRR_dom_sf"/>
</dbReference>
<dbReference type="Gene3D" id="2.30.42.10">
    <property type="match status" value="1"/>
</dbReference>
<dbReference type="GO" id="GO:0008233">
    <property type="term" value="F:peptidase activity"/>
    <property type="evidence" value="ECO:0007669"/>
    <property type="project" value="UniProtKB-KW"/>
</dbReference>
<organism evidence="3 4">
    <name type="scientific">Rubripirellula tenax</name>
    <dbReference type="NCBI Taxonomy" id="2528015"/>
    <lineage>
        <taxon>Bacteria</taxon>
        <taxon>Pseudomonadati</taxon>
        <taxon>Planctomycetota</taxon>
        <taxon>Planctomycetia</taxon>
        <taxon>Pirellulales</taxon>
        <taxon>Pirellulaceae</taxon>
        <taxon>Rubripirellula</taxon>
    </lineage>
</organism>
<comment type="caution">
    <text evidence="3">The sequence shown here is derived from an EMBL/GenBank/DDBJ whole genome shotgun (WGS) entry which is preliminary data.</text>
</comment>
<dbReference type="OrthoDB" id="251597at2"/>
<feature type="chain" id="PRO_5022674401" evidence="1">
    <location>
        <begin position="34"/>
        <end position="391"/>
    </location>
</feature>